<comment type="caution">
    <text evidence="1">The sequence shown here is derived from an EMBL/GenBank/DDBJ whole genome shotgun (WGS) entry which is preliminary data.</text>
</comment>
<dbReference type="RefSeq" id="WP_189940870.1">
    <property type="nucleotide sequence ID" value="NZ_BMSX01000015.1"/>
</dbReference>
<accession>A0A918KVF0</accession>
<dbReference type="EMBL" id="BMSX01000015">
    <property type="protein sequence ID" value="GGR35567.1"/>
    <property type="molecule type" value="Genomic_DNA"/>
</dbReference>
<reference evidence="1" key="1">
    <citation type="journal article" date="2014" name="Int. J. Syst. Evol. Microbiol.">
        <title>Complete genome sequence of Corynebacterium casei LMG S-19264T (=DSM 44701T), isolated from a smear-ripened cheese.</title>
        <authorList>
            <consortium name="US DOE Joint Genome Institute (JGI-PGF)"/>
            <person name="Walter F."/>
            <person name="Albersmeier A."/>
            <person name="Kalinowski J."/>
            <person name="Ruckert C."/>
        </authorList>
    </citation>
    <scope>NUCLEOTIDE SEQUENCE</scope>
    <source>
        <strain evidence="1">JCM 4346</strain>
    </source>
</reference>
<evidence type="ECO:0000313" key="1">
    <source>
        <dbReference type="EMBL" id="GGR35567.1"/>
    </source>
</evidence>
<sequence length="161" mass="17291">MMLVPSPQQLQAACTALSSASLIRLISEIDDHGAIPLRALACTLTDLTTDQIRKATKQADALGLLDRPGSGLGLTPAGQDLADVYDATARWARRNNYPAPISDFAGRIRHTFALLGQLAAADPRPRDDEADAELSRVHRLLAEWIHTHQSPQIHSADGVAA</sequence>
<proteinExistence type="predicted"/>
<organism evidence="1 2">
    <name type="scientific">Streptomyces aurantiogriseus</name>
    <dbReference type="NCBI Taxonomy" id="66870"/>
    <lineage>
        <taxon>Bacteria</taxon>
        <taxon>Bacillati</taxon>
        <taxon>Actinomycetota</taxon>
        <taxon>Actinomycetes</taxon>
        <taxon>Kitasatosporales</taxon>
        <taxon>Streptomycetaceae</taxon>
        <taxon>Streptomyces</taxon>
    </lineage>
</organism>
<keyword evidence="2" id="KW-1185">Reference proteome</keyword>
<dbReference type="Proteomes" id="UP000658320">
    <property type="component" value="Unassembled WGS sequence"/>
</dbReference>
<protein>
    <submittedName>
        <fullName evidence="1">Uncharacterized protein</fullName>
    </submittedName>
</protein>
<reference evidence="1" key="2">
    <citation type="submission" date="2020-09" db="EMBL/GenBank/DDBJ databases">
        <authorList>
            <person name="Sun Q."/>
            <person name="Ohkuma M."/>
        </authorList>
    </citation>
    <scope>NUCLEOTIDE SEQUENCE</scope>
    <source>
        <strain evidence="1">JCM 4346</strain>
    </source>
</reference>
<gene>
    <name evidence="1" type="ORF">GCM10010251_59930</name>
</gene>
<evidence type="ECO:0000313" key="2">
    <source>
        <dbReference type="Proteomes" id="UP000658320"/>
    </source>
</evidence>
<dbReference type="AlphaFoldDB" id="A0A918KVF0"/>
<name>A0A918KVF0_9ACTN</name>